<evidence type="ECO:0000256" key="6">
    <source>
        <dbReference type="ARBA" id="ARBA00023049"/>
    </source>
</evidence>
<dbReference type="GO" id="GO:0008270">
    <property type="term" value="F:zinc ion binding"/>
    <property type="evidence" value="ECO:0007669"/>
    <property type="project" value="InterPro"/>
</dbReference>
<dbReference type="GO" id="GO:0004181">
    <property type="term" value="F:metallocarboxypeptidase activity"/>
    <property type="evidence" value="ECO:0007669"/>
    <property type="project" value="InterPro"/>
</dbReference>
<feature type="active site" description="Proton donor/acceptor" evidence="7">
    <location>
        <position position="285"/>
    </location>
</feature>
<dbReference type="InterPro" id="IPR011059">
    <property type="entry name" value="Metal-dep_hydrolase_composite"/>
</dbReference>
<dbReference type="Pfam" id="PF00246">
    <property type="entry name" value="Peptidase_M14"/>
    <property type="match status" value="1"/>
</dbReference>
<evidence type="ECO:0000313" key="11">
    <source>
        <dbReference type="Proteomes" id="UP000076079"/>
    </source>
</evidence>
<comment type="cofactor">
    <cofactor evidence="1">
        <name>Zn(2+)</name>
        <dbReference type="ChEBI" id="CHEBI:29105"/>
    </cofactor>
</comment>
<evidence type="ECO:0000256" key="7">
    <source>
        <dbReference type="PROSITE-ProRule" id="PRU01379"/>
    </source>
</evidence>
<feature type="domain" description="Peptidase M14" evidence="9">
    <location>
        <begin position="57"/>
        <end position="313"/>
    </location>
</feature>
<dbReference type="SUPFAM" id="SSF53187">
    <property type="entry name" value="Zn-dependent exopeptidases"/>
    <property type="match status" value="1"/>
</dbReference>
<dbReference type="GO" id="GO:0016810">
    <property type="term" value="F:hydrolase activity, acting on carbon-nitrogen (but not peptide) bonds"/>
    <property type="evidence" value="ECO:0007669"/>
    <property type="project" value="InterPro"/>
</dbReference>
<keyword evidence="6" id="KW-0482">Metalloprotease</keyword>
<evidence type="ECO:0000256" key="5">
    <source>
        <dbReference type="ARBA" id="ARBA00022833"/>
    </source>
</evidence>
<comment type="similarity">
    <text evidence="2 7">Belongs to the peptidase M14 family.</text>
</comment>
<keyword evidence="5" id="KW-0862">Zinc</keyword>
<evidence type="ECO:0000313" key="10">
    <source>
        <dbReference type="EMBL" id="AMY12772.1"/>
    </source>
</evidence>
<name>A0A143PW13_LUTPR</name>
<dbReference type="Proteomes" id="UP000076079">
    <property type="component" value="Chromosome"/>
</dbReference>
<evidence type="ECO:0000256" key="1">
    <source>
        <dbReference type="ARBA" id="ARBA00001947"/>
    </source>
</evidence>
<protein>
    <submittedName>
        <fullName evidence="10">Zinc carboxypeptidase</fullName>
    </submittedName>
</protein>
<sequence precursor="true">MLRLELPGAASLRAGVLLACACVAPACTVASQELQPLTPDALARTWEAERLPLPAPPLVTHAIVEARVARLVRESGGLVTSEVLGTSVEGRAIHHLTIGRGAKPVLLWSQMHGDEPTATSALFDLCQWLVRHRQEPIVARLLDSLTLHIVPMLNPDGAERFQRRNAQFIDINRDALHLQTPEGRLLKGLRDRVEPVIGFNLHNQNWRTSVGTPPQPAAVSLLAVAYDEARSEDPRRQLTKRTCSVIVEALRPLASGRIGRYDDEFEVRAFGDNITKWGTGVVLIETGPWPGPEPDRTLVQLNFVALVTALDAIASARVSNVDPSLYERLPENQSDLFHTLVMGGTVIPGTGVTPFRADVGIVGTRVVRQGPGGRVLQWQGSIQDVGDLRVYGALETVDASGLFVSPAYTAAAVGDEVSLPPGNATASTPRVVPGGPARLWLLRGGSVPDRYRLERIVDLP</sequence>
<dbReference type="GO" id="GO:0005615">
    <property type="term" value="C:extracellular space"/>
    <property type="evidence" value="ECO:0007669"/>
    <property type="project" value="TreeGrafter"/>
</dbReference>
<keyword evidence="4" id="KW-0378">Hydrolase</keyword>
<proteinExistence type="inferred from homology"/>
<dbReference type="EMBL" id="CP015136">
    <property type="protein sequence ID" value="AMY12772.1"/>
    <property type="molecule type" value="Genomic_DNA"/>
</dbReference>
<reference evidence="10 11" key="1">
    <citation type="journal article" date="2016" name="Genome Announc.">
        <title>First Complete Genome Sequence of a Subdivision 6 Acidobacterium Strain.</title>
        <authorList>
            <person name="Huang S."/>
            <person name="Vieira S."/>
            <person name="Bunk B."/>
            <person name="Riedel T."/>
            <person name="Sproer C."/>
            <person name="Overmann J."/>
        </authorList>
    </citation>
    <scope>NUCLEOTIDE SEQUENCE [LARGE SCALE GENOMIC DNA]</scope>
    <source>
        <strain evidence="11">DSM 100886 HEG_-6_39</strain>
    </source>
</reference>
<dbReference type="SMART" id="SM00631">
    <property type="entry name" value="Zn_pept"/>
    <property type="match status" value="1"/>
</dbReference>
<dbReference type="RefSeq" id="WP_110174201.1">
    <property type="nucleotide sequence ID" value="NZ_CP015136.1"/>
</dbReference>
<dbReference type="STRING" id="1855912.LuPra_06054"/>
<dbReference type="GO" id="GO:0006508">
    <property type="term" value="P:proteolysis"/>
    <property type="evidence" value="ECO:0007669"/>
    <property type="project" value="UniProtKB-KW"/>
</dbReference>
<keyword evidence="3" id="KW-0645">Protease</keyword>
<dbReference type="PROSITE" id="PS52035">
    <property type="entry name" value="PEPTIDASE_M14"/>
    <property type="match status" value="1"/>
</dbReference>
<organism evidence="10 11">
    <name type="scientific">Luteitalea pratensis</name>
    <dbReference type="NCBI Taxonomy" id="1855912"/>
    <lineage>
        <taxon>Bacteria</taxon>
        <taxon>Pseudomonadati</taxon>
        <taxon>Acidobacteriota</taxon>
        <taxon>Vicinamibacteria</taxon>
        <taxon>Vicinamibacterales</taxon>
        <taxon>Vicinamibacteraceae</taxon>
        <taxon>Luteitalea</taxon>
    </lineage>
</organism>
<dbReference type="InterPro" id="IPR000834">
    <property type="entry name" value="Peptidase_M14"/>
</dbReference>
<keyword evidence="10" id="KW-0121">Carboxypeptidase</keyword>
<evidence type="ECO:0000259" key="9">
    <source>
        <dbReference type="PROSITE" id="PS52035"/>
    </source>
</evidence>
<dbReference type="OrthoDB" id="1119199at2"/>
<dbReference type="PANTHER" id="PTHR11705:SF143">
    <property type="entry name" value="SLL0236 PROTEIN"/>
    <property type="match status" value="1"/>
</dbReference>
<evidence type="ECO:0000256" key="4">
    <source>
        <dbReference type="ARBA" id="ARBA00022801"/>
    </source>
</evidence>
<evidence type="ECO:0000256" key="3">
    <source>
        <dbReference type="ARBA" id="ARBA00022670"/>
    </source>
</evidence>
<keyword evidence="11" id="KW-1185">Reference proteome</keyword>
<gene>
    <name evidence="10" type="ORF">LuPra_06054</name>
</gene>
<accession>A0A143PW13</accession>
<dbReference type="PANTHER" id="PTHR11705">
    <property type="entry name" value="PROTEASE FAMILY M14 CARBOXYPEPTIDASE A,B"/>
    <property type="match status" value="1"/>
</dbReference>
<evidence type="ECO:0000256" key="8">
    <source>
        <dbReference type="SAM" id="SignalP"/>
    </source>
</evidence>
<reference evidence="11" key="2">
    <citation type="submission" date="2016-04" db="EMBL/GenBank/DDBJ databases">
        <title>First Complete Genome Sequence of a Subdivision 6 Acidobacterium.</title>
        <authorList>
            <person name="Huang S."/>
            <person name="Vieira S."/>
            <person name="Bunk B."/>
            <person name="Riedel T."/>
            <person name="Sproeer C."/>
            <person name="Overmann J."/>
        </authorList>
    </citation>
    <scope>NUCLEOTIDE SEQUENCE [LARGE SCALE GENOMIC DNA]</scope>
    <source>
        <strain evidence="11">DSM 100886 HEG_-6_39</strain>
    </source>
</reference>
<dbReference type="KEGG" id="abac:LuPra_06054"/>
<feature type="chain" id="PRO_5007512076" evidence="8">
    <location>
        <begin position="27"/>
        <end position="460"/>
    </location>
</feature>
<dbReference type="AlphaFoldDB" id="A0A143PW13"/>
<evidence type="ECO:0000256" key="2">
    <source>
        <dbReference type="ARBA" id="ARBA00005988"/>
    </source>
</evidence>
<dbReference type="SUPFAM" id="SSF51338">
    <property type="entry name" value="Composite domain of metallo-dependent hydrolases"/>
    <property type="match status" value="1"/>
</dbReference>
<dbReference type="Gene3D" id="3.40.630.10">
    <property type="entry name" value="Zn peptidases"/>
    <property type="match status" value="1"/>
</dbReference>
<keyword evidence="8" id="KW-0732">Signal</keyword>
<feature type="signal peptide" evidence="8">
    <location>
        <begin position="1"/>
        <end position="26"/>
    </location>
</feature>